<reference evidence="2 3" key="1">
    <citation type="journal article" date="2017" name="Nat. Commun.">
        <title>Genome assembly with in vitro proximity ligation data and whole-genome triplication in lettuce.</title>
        <authorList>
            <person name="Reyes-Chin-Wo S."/>
            <person name="Wang Z."/>
            <person name="Yang X."/>
            <person name="Kozik A."/>
            <person name="Arikit S."/>
            <person name="Song C."/>
            <person name="Xia L."/>
            <person name="Froenicke L."/>
            <person name="Lavelle D.O."/>
            <person name="Truco M.J."/>
            <person name="Xia R."/>
            <person name="Zhu S."/>
            <person name="Xu C."/>
            <person name="Xu H."/>
            <person name="Xu X."/>
            <person name="Cox K."/>
            <person name="Korf I."/>
            <person name="Meyers B.C."/>
            <person name="Michelmore R.W."/>
        </authorList>
    </citation>
    <scope>NUCLEOTIDE SEQUENCE [LARGE SCALE GENOMIC DNA]</scope>
    <source>
        <strain evidence="3">cv. Salinas</strain>
        <tissue evidence="2">Seedlings</tissue>
    </source>
</reference>
<feature type="region of interest" description="Disordered" evidence="1">
    <location>
        <begin position="32"/>
        <end position="161"/>
    </location>
</feature>
<evidence type="ECO:0000313" key="3">
    <source>
        <dbReference type="Proteomes" id="UP000235145"/>
    </source>
</evidence>
<comment type="caution">
    <text evidence="2">The sequence shown here is derived from an EMBL/GenBank/DDBJ whole genome shotgun (WGS) entry which is preliminary data.</text>
</comment>
<evidence type="ECO:0000313" key="2">
    <source>
        <dbReference type="EMBL" id="KAJ0222371.1"/>
    </source>
</evidence>
<feature type="region of interest" description="Disordered" evidence="1">
    <location>
        <begin position="235"/>
        <end position="254"/>
    </location>
</feature>
<organism evidence="2 3">
    <name type="scientific">Lactuca sativa</name>
    <name type="common">Garden lettuce</name>
    <dbReference type="NCBI Taxonomy" id="4236"/>
    <lineage>
        <taxon>Eukaryota</taxon>
        <taxon>Viridiplantae</taxon>
        <taxon>Streptophyta</taxon>
        <taxon>Embryophyta</taxon>
        <taxon>Tracheophyta</taxon>
        <taxon>Spermatophyta</taxon>
        <taxon>Magnoliopsida</taxon>
        <taxon>eudicotyledons</taxon>
        <taxon>Gunneridae</taxon>
        <taxon>Pentapetalae</taxon>
        <taxon>asterids</taxon>
        <taxon>campanulids</taxon>
        <taxon>Asterales</taxon>
        <taxon>Asteraceae</taxon>
        <taxon>Cichorioideae</taxon>
        <taxon>Cichorieae</taxon>
        <taxon>Lactucinae</taxon>
        <taxon>Lactuca</taxon>
    </lineage>
</organism>
<protein>
    <submittedName>
        <fullName evidence="2">Uncharacterized protein</fullName>
    </submittedName>
</protein>
<feature type="compositionally biased region" description="Basic and acidic residues" evidence="1">
    <location>
        <begin position="33"/>
        <end position="57"/>
    </location>
</feature>
<accession>A0A9R1WH55</accession>
<name>A0A9R1WH55_LACSA</name>
<gene>
    <name evidence="2" type="ORF">LSAT_V11C200074100</name>
</gene>
<feature type="compositionally biased region" description="Low complexity" evidence="1">
    <location>
        <begin position="79"/>
        <end position="117"/>
    </location>
</feature>
<evidence type="ECO:0000256" key="1">
    <source>
        <dbReference type="SAM" id="MobiDB-lite"/>
    </source>
</evidence>
<dbReference type="Proteomes" id="UP000235145">
    <property type="component" value="Unassembled WGS sequence"/>
</dbReference>
<sequence>MLGCISATSKVLQQYRKRKAIGPCELTPAMLRSIEEADKPAKQGKKPESGFEPRDTPPRSPTLEIPVRSLPPSPPPVTIPVSIPPISTSQPFTSIPIPTPIFTDTTSTTTTKPTFTIPKPPVTERTFTIEPPPATEPPTSSKPLFPTPSTETTPILGGEDLEFDSTYFSPYRVQSEDDDDEPITKRHLKEVNDKLDQLLSSSSSGAYSDAALKAQFSSVVVEHSTSLSAATKAIEASTSQYQQDSHADDASIKE</sequence>
<feature type="compositionally biased region" description="Pro residues" evidence="1">
    <location>
        <begin position="69"/>
        <end position="78"/>
    </location>
</feature>
<dbReference type="EMBL" id="NBSK02000002">
    <property type="protein sequence ID" value="KAJ0222371.1"/>
    <property type="molecule type" value="Genomic_DNA"/>
</dbReference>
<feature type="compositionally biased region" description="Basic and acidic residues" evidence="1">
    <location>
        <begin position="245"/>
        <end position="254"/>
    </location>
</feature>
<proteinExistence type="predicted"/>
<dbReference type="AlphaFoldDB" id="A0A9R1WH55"/>
<keyword evidence="3" id="KW-1185">Reference proteome</keyword>